<dbReference type="EMBL" id="SGPL01000460">
    <property type="protein sequence ID" value="THH12469.1"/>
    <property type="molecule type" value="Genomic_DNA"/>
</dbReference>
<feature type="compositionally biased region" description="Low complexity" evidence="1">
    <location>
        <begin position="31"/>
        <end position="44"/>
    </location>
</feature>
<feature type="non-terminal residue" evidence="2">
    <location>
        <position position="179"/>
    </location>
</feature>
<name>A0A4S4LKB4_9AGAM</name>
<organism evidence="2 3">
    <name type="scientific">Bondarzewia mesenterica</name>
    <dbReference type="NCBI Taxonomy" id="1095465"/>
    <lineage>
        <taxon>Eukaryota</taxon>
        <taxon>Fungi</taxon>
        <taxon>Dikarya</taxon>
        <taxon>Basidiomycota</taxon>
        <taxon>Agaricomycotina</taxon>
        <taxon>Agaricomycetes</taxon>
        <taxon>Russulales</taxon>
        <taxon>Bondarzewiaceae</taxon>
        <taxon>Bondarzewia</taxon>
    </lineage>
</organism>
<reference evidence="2 3" key="1">
    <citation type="submission" date="2019-02" db="EMBL/GenBank/DDBJ databases">
        <title>Genome sequencing of the rare red list fungi Bondarzewia mesenterica.</title>
        <authorList>
            <person name="Buettner E."/>
            <person name="Kellner H."/>
        </authorList>
    </citation>
    <scope>NUCLEOTIDE SEQUENCE [LARGE SCALE GENOMIC DNA]</scope>
    <source>
        <strain evidence="2 3">DSM 108281</strain>
    </source>
</reference>
<gene>
    <name evidence="2" type="ORF">EW146_g7665</name>
</gene>
<feature type="region of interest" description="Disordered" evidence="1">
    <location>
        <begin position="31"/>
        <end position="92"/>
    </location>
</feature>
<feature type="compositionally biased region" description="Basic residues" evidence="1">
    <location>
        <begin position="152"/>
        <end position="161"/>
    </location>
</feature>
<accession>A0A4S4LKB4</accession>
<dbReference type="OrthoDB" id="2676123at2759"/>
<evidence type="ECO:0000256" key="1">
    <source>
        <dbReference type="SAM" id="MobiDB-lite"/>
    </source>
</evidence>
<keyword evidence="3" id="KW-1185">Reference proteome</keyword>
<sequence>MDVLSVIVPGSRHPTTVTSKVALNFNPVTANTSASSSASTFSSHTSRRKPKITYRSPSSQYPGDFYLERTSHPAASSPRSLHTISTNSIQSEPSSVTAIVAPPSHLPPSTIPPLPLYHPLGPLALSLPEIDPETFGLRSTLPITIDDSTRRSSSRARRPAAKLRDADMSADPTVQPPAA</sequence>
<dbReference type="Proteomes" id="UP000310158">
    <property type="component" value="Unassembled WGS sequence"/>
</dbReference>
<dbReference type="AlphaFoldDB" id="A0A4S4LKB4"/>
<evidence type="ECO:0000313" key="3">
    <source>
        <dbReference type="Proteomes" id="UP000310158"/>
    </source>
</evidence>
<comment type="caution">
    <text evidence="2">The sequence shown here is derived from an EMBL/GenBank/DDBJ whole genome shotgun (WGS) entry which is preliminary data.</text>
</comment>
<feature type="compositionally biased region" description="Polar residues" evidence="1">
    <location>
        <begin position="73"/>
        <end position="92"/>
    </location>
</feature>
<evidence type="ECO:0000313" key="2">
    <source>
        <dbReference type="EMBL" id="THH12469.1"/>
    </source>
</evidence>
<proteinExistence type="predicted"/>
<protein>
    <submittedName>
        <fullName evidence="2">Uncharacterized protein</fullName>
    </submittedName>
</protein>
<feature type="region of interest" description="Disordered" evidence="1">
    <location>
        <begin position="144"/>
        <end position="179"/>
    </location>
</feature>